<reference evidence="4 5" key="1">
    <citation type="submission" date="2015-04" db="EMBL/GenBank/DDBJ databases">
        <title>Lasius niger genome sequencing.</title>
        <authorList>
            <person name="Konorov E.A."/>
            <person name="Nikitin M.A."/>
            <person name="Kirill M.V."/>
            <person name="Chang P."/>
        </authorList>
    </citation>
    <scope>NUCLEOTIDE SEQUENCE [LARGE SCALE GENOMIC DNA]</scope>
    <source>
        <tissue evidence="4">Whole</tissue>
    </source>
</reference>
<dbReference type="STRING" id="67767.A0A0J7KFK0"/>
<dbReference type="InterPro" id="IPR039537">
    <property type="entry name" value="Retrotran_Ty1/copia-like"/>
</dbReference>
<dbReference type="AlphaFoldDB" id="A0A0J7KFK0"/>
<comment type="caution">
    <text evidence="4">The sequence shown here is derived from an EMBL/GenBank/DDBJ whole genome shotgun (WGS) entry which is preliminary data.</text>
</comment>
<dbReference type="Pfam" id="PF13976">
    <property type="entry name" value="gag_pre-integrs"/>
    <property type="match status" value="1"/>
</dbReference>
<protein>
    <submittedName>
        <fullName evidence="4">Retrovirus-related pol polyprotein from transposon tnt 1-94</fullName>
    </submittedName>
</protein>
<dbReference type="GO" id="GO:0008233">
    <property type="term" value="F:peptidase activity"/>
    <property type="evidence" value="ECO:0007669"/>
    <property type="project" value="UniProtKB-KW"/>
</dbReference>
<sequence>MFNHDQLERCLADSGASYHMTACKEWFAAFEPLAKGKIMIRFENGDLVSAQGIGQINTKSMVNGRLEKHTLHMLFISEITRNLFSIGTATGRGAEAEFTKDKLLIKINGKVRVVGKRIADHMYQMDIEVVVNAIEANFVTSEEKSLKLWHARLGHASIKTVREMAKNDTMIGMRCSNSVDSIQADYCEACIPDKQCRKSFPPSMTRAEKPGELIHFDICESMTIQSIGGSIVMVVFIDDCSGIVFVKPMKSKAYIVDVMPR</sequence>
<evidence type="ECO:0000256" key="1">
    <source>
        <dbReference type="ARBA" id="ARBA00022670"/>
    </source>
</evidence>
<dbReference type="PANTHER" id="PTHR42648:SF28">
    <property type="entry name" value="TRANSPOSON-ENCODED PROTEIN WITH RIBONUCLEASE H-LIKE AND RETROVIRUS ZINC FINGER-LIKE DOMAINS"/>
    <property type="match status" value="1"/>
</dbReference>
<accession>A0A0J7KFK0</accession>
<dbReference type="InterPro" id="IPR025724">
    <property type="entry name" value="GAG-pre-integrase_dom"/>
</dbReference>
<keyword evidence="1" id="KW-0378">Hydrolase</keyword>
<dbReference type="PANTHER" id="PTHR42648">
    <property type="entry name" value="TRANSPOSASE, PUTATIVE-RELATED"/>
    <property type="match status" value="1"/>
</dbReference>
<feature type="domain" description="GAG-pre-integrase" evidence="2">
    <location>
        <begin position="122"/>
        <end position="195"/>
    </location>
</feature>
<dbReference type="GO" id="GO:0006508">
    <property type="term" value="P:proteolysis"/>
    <property type="evidence" value="ECO:0007669"/>
    <property type="project" value="UniProtKB-KW"/>
</dbReference>
<name>A0A0J7KFK0_LASNI</name>
<dbReference type="Proteomes" id="UP000036403">
    <property type="component" value="Unassembled WGS sequence"/>
</dbReference>
<evidence type="ECO:0000259" key="3">
    <source>
        <dbReference type="Pfam" id="PF22936"/>
    </source>
</evidence>
<evidence type="ECO:0000313" key="5">
    <source>
        <dbReference type="Proteomes" id="UP000036403"/>
    </source>
</evidence>
<dbReference type="Pfam" id="PF22936">
    <property type="entry name" value="Pol_BBD"/>
    <property type="match status" value="1"/>
</dbReference>
<dbReference type="PaxDb" id="67767-A0A0J7KFK0"/>
<keyword evidence="5" id="KW-1185">Reference proteome</keyword>
<keyword evidence="1" id="KW-0645">Protease</keyword>
<organism evidence="4 5">
    <name type="scientific">Lasius niger</name>
    <name type="common">Black garden ant</name>
    <dbReference type="NCBI Taxonomy" id="67767"/>
    <lineage>
        <taxon>Eukaryota</taxon>
        <taxon>Metazoa</taxon>
        <taxon>Ecdysozoa</taxon>
        <taxon>Arthropoda</taxon>
        <taxon>Hexapoda</taxon>
        <taxon>Insecta</taxon>
        <taxon>Pterygota</taxon>
        <taxon>Neoptera</taxon>
        <taxon>Endopterygota</taxon>
        <taxon>Hymenoptera</taxon>
        <taxon>Apocrita</taxon>
        <taxon>Aculeata</taxon>
        <taxon>Formicoidea</taxon>
        <taxon>Formicidae</taxon>
        <taxon>Formicinae</taxon>
        <taxon>Lasius</taxon>
        <taxon>Lasius</taxon>
    </lineage>
</organism>
<dbReference type="InterPro" id="IPR054722">
    <property type="entry name" value="PolX-like_BBD"/>
</dbReference>
<feature type="domain" description="Retrovirus-related Pol polyprotein from transposon TNT 1-94-like beta-barrel" evidence="3">
    <location>
        <begin position="11"/>
        <end position="93"/>
    </location>
</feature>
<evidence type="ECO:0000259" key="2">
    <source>
        <dbReference type="Pfam" id="PF13976"/>
    </source>
</evidence>
<gene>
    <name evidence="4" type="ORF">RF55_11427</name>
</gene>
<dbReference type="EMBL" id="LBMM01008304">
    <property type="protein sequence ID" value="KMQ88996.1"/>
    <property type="molecule type" value="Genomic_DNA"/>
</dbReference>
<evidence type="ECO:0000313" key="4">
    <source>
        <dbReference type="EMBL" id="KMQ88996.1"/>
    </source>
</evidence>
<proteinExistence type="predicted"/>
<dbReference type="OrthoDB" id="8063677at2759"/>